<dbReference type="RefSeq" id="WP_064824928.1">
    <property type="nucleotide sequence ID" value="NZ_CP013532.1"/>
</dbReference>
<name>A0A192T733_9HYPH</name>
<evidence type="ECO:0000313" key="4">
    <source>
        <dbReference type="Proteomes" id="UP000540266"/>
    </source>
</evidence>
<evidence type="ECO:0000313" key="3">
    <source>
        <dbReference type="Proteomes" id="UP000078551"/>
    </source>
</evidence>
<organism evidence="2 4">
    <name type="scientific">Rhizobium phaseoli</name>
    <dbReference type="NCBI Taxonomy" id="396"/>
    <lineage>
        <taxon>Bacteria</taxon>
        <taxon>Pseudomonadati</taxon>
        <taxon>Pseudomonadota</taxon>
        <taxon>Alphaproteobacteria</taxon>
        <taxon>Hyphomicrobiales</taxon>
        <taxon>Rhizobiaceae</taxon>
        <taxon>Rhizobium/Agrobacterium group</taxon>
        <taxon>Rhizobium</taxon>
    </lineage>
</organism>
<dbReference type="Proteomes" id="UP000540266">
    <property type="component" value="Chromosome"/>
</dbReference>
<keyword evidence="3" id="KW-1185">Reference proteome</keyword>
<dbReference type="STRING" id="396.AMC85_CH01112"/>
<dbReference type="EMBL" id="CP013568">
    <property type="protein sequence ID" value="ANL83863.1"/>
    <property type="molecule type" value="Genomic_DNA"/>
</dbReference>
<dbReference type="GeneID" id="45956463"/>
<dbReference type="AlphaFoldDB" id="A0A192T733"/>
<dbReference type="EMBL" id="CP064931">
    <property type="protein sequence ID" value="QPK07642.1"/>
    <property type="molecule type" value="Genomic_DNA"/>
</dbReference>
<gene>
    <name evidence="1" type="ORF">AMC81_CH01050</name>
    <name evidence="2" type="ORF">HER27_014325</name>
</gene>
<accession>A0A192T733</accession>
<protein>
    <submittedName>
        <fullName evidence="2">Uncharacterized protein</fullName>
    </submittedName>
</protein>
<evidence type="ECO:0000313" key="2">
    <source>
        <dbReference type="EMBL" id="QPK07642.1"/>
    </source>
</evidence>
<sequence>MSGYVLFQMWGPFRQSLIKGHLFYVEQARKRLLSQFADIEADANRATEEWLEQSGQHFDPDRHDPGDFYDAANDVGIEFYGLLSDMREQTRLSVVAGMFHEWDKQLRDWLVREIRHWHHAHNAALKVWSADFSQITDLLESFGWNVRGTDYFRRLDACRLVVNVYKHGEGKSLDELKKNFPEYLDDPFNGSGGAFSNSKYRDHTHLKVSDDHLQSFSDAILAFWRDVPENVFDSQMTNIPDWFGKAINKDRAESQQRSKK</sequence>
<reference evidence="1 3" key="1">
    <citation type="submission" date="2015-11" db="EMBL/GenBank/DDBJ databases">
        <title>The limits of bacterial species coexistence and the symbiotic plasmid transference in sympatric Rhizobium populations.</title>
        <authorList>
            <person name="Perez-Carrascal O.M."/>
            <person name="VanInsberghe D."/>
            <person name="Juarez S."/>
            <person name="Polz M.F."/>
            <person name="Vinuesa P."/>
            <person name="Gonzalez V."/>
        </authorList>
    </citation>
    <scope>NUCLEOTIDE SEQUENCE [LARGE SCALE GENOMIC DNA]</scope>
    <source>
        <strain evidence="1 3">N771</strain>
    </source>
</reference>
<evidence type="ECO:0000313" key="1">
    <source>
        <dbReference type="EMBL" id="ANL83863.1"/>
    </source>
</evidence>
<proteinExistence type="predicted"/>
<reference evidence="2 4" key="2">
    <citation type="submission" date="2020-11" db="EMBL/GenBank/DDBJ databases">
        <title>Indigenous Rhizobia Nodulating Common beans in Western Kenya.</title>
        <authorList>
            <person name="Wekesa C.S."/>
            <person name="Oelmueller R."/>
            <person name="Furch A.C."/>
        </authorList>
    </citation>
    <scope>NUCLEOTIDE SEQUENCE [LARGE SCALE GENOMIC DNA]</scope>
    <source>
        <strain evidence="4">BS3</strain>
        <strain evidence="2">S3</strain>
    </source>
</reference>
<dbReference type="Proteomes" id="UP000078551">
    <property type="component" value="Chromosome"/>
</dbReference>